<dbReference type="AlphaFoldDB" id="A0A326RQ43"/>
<dbReference type="Proteomes" id="UP000248917">
    <property type="component" value="Unassembled WGS sequence"/>
</dbReference>
<dbReference type="Gene3D" id="1.10.1040.10">
    <property type="entry name" value="N-(1-d-carboxylethyl)-l-norvaline Dehydrogenase, domain 2"/>
    <property type="match status" value="1"/>
</dbReference>
<dbReference type="PANTHER" id="PTHR30524">
    <property type="entry name" value="MANNITOL-1-PHOSPHATE 5-DEHYDROGENASE"/>
    <property type="match status" value="1"/>
</dbReference>
<evidence type="ECO:0000256" key="2">
    <source>
        <dbReference type="ARBA" id="ARBA00023027"/>
    </source>
</evidence>
<evidence type="ECO:0000259" key="4">
    <source>
        <dbReference type="Pfam" id="PF08125"/>
    </source>
</evidence>
<sequence>MKKNGIQILQFGTGNFLRAFIEPMVQDLNQQDISLNVCMIQSTGGSNLEQLKKQNYEYHVLVAGLENGKKVEQLRKITCIKDGLDLPLESERFLQFASDPEVKWIISNVTEAGMVWKEEEDFKEFAKSFAGRITQWLFRRFQTLPQAETILLPCELLQENGKTLKNLVETHAKRWKLQEEFFIWMDSSCKFFNSLVDRIVPGFPSHLSLPEKEKDKFLVQTEPYCFWAIEGKGSDEAYLPFLNSFSEVILQNSIQIYSLRKIRILNGLHTFMTGKGLLQGFETVGQYVDDPRNLEELEMLLKQEIFPTLDIPSQELEKYARQVMDRFRNPFVAHRLADISLNATAKFKSRLFPIFEWHQQNHHSVPPIAVTGLVAQILFNLRNPEKIKDTSEVKNVYSTLPPLYSEFEQVIFITKSLFGLEDHEGIKKAYETLLSK</sequence>
<evidence type="ECO:0000256" key="1">
    <source>
        <dbReference type="ARBA" id="ARBA00023002"/>
    </source>
</evidence>
<feature type="domain" description="Mannitol dehydrogenase N-terminal" evidence="3">
    <location>
        <begin position="7"/>
        <end position="233"/>
    </location>
</feature>
<dbReference type="RefSeq" id="WP_146250907.1">
    <property type="nucleotide sequence ID" value="NZ_QKTX01000012.1"/>
</dbReference>
<proteinExistence type="predicted"/>
<dbReference type="SUPFAM" id="SSF51735">
    <property type="entry name" value="NAD(P)-binding Rossmann-fold domains"/>
    <property type="match status" value="1"/>
</dbReference>
<keyword evidence="2" id="KW-0520">NAD</keyword>
<dbReference type="OrthoDB" id="9768714at2"/>
<feature type="domain" description="Mannitol dehydrogenase C-terminal" evidence="4">
    <location>
        <begin position="254"/>
        <end position="370"/>
    </location>
</feature>
<dbReference type="InterPro" id="IPR013118">
    <property type="entry name" value="Mannitol_DH_C"/>
</dbReference>
<dbReference type="Gene3D" id="3.40.50.720">
    <property type="entry name" value="NAD(P)-binding Rossmann-like Domain"/>
    <property type="match status" value="1"/>
</dbReference>
<dbReference type="InterPro" id="IPR036291">
    <property type="entry name" value="NAD(P)-bd_dom_sf"/>
</dbReference>
<dbReference type="InterPro" id="IPR008927">
    <property type="entry name" value="6-PGluconate_DH-like_C_sf"/>
</dbReference>
<dbReference type="GO" id="GO:0005829">
    <property type="term" value="C:cytosol"/>
    <property type="evidence" value="ECO:0007669"/>
    <property type="project" value="TreeGrafter"/>
</dbReference>
<name>A0A326RQ43_9BACT</name>
<dbReference type="Pfam" id="PF08125">
    <property type="entry name" value="Mannitol_dh_C"/>
    <property type="match status" value="1"/>
</dbReference>
<comment type="caution">
    <text evidence="5">The sequence shown here is derived from an EMBL/GenBank/DDBJ whole genome shotgun (WGS) entry which is preliminary data.</text>
</comment>
<dbReference type="GO" id="GO:0008926">
    <property type="term" value="F:mannitol-1-phosphate 5-dehydrogenase activity"/>
    <property type="evidence" value="ECO:0007669"/>
    <property type="project" value="TreeGrafter"/>
</dbReference>
<protein>
    <submittedName>
        <fullName evidence="5">Tagaturonate reductase</fullName>
    </submittedName>
</protein>
<organism evidence="5 6">
    <name type="scientific">Algoriphagus aquaeductus</name>
    <dbReference type="NCBI Taxonomy" id="475299"/>
    <lineage>
        <taxon>Bacteria</taxon>
        <taxon>Pseudomonadati</taxon>
        <taxon>Bacteroidota</taxon>
        <taxon>Cytophagia</taxon>
        <taxon>Cytophagales</taxon>
        <taxon>Cyclobacteriaceae</taxon>
        <taxon>Algoriphagus</taxon>
    </lineage>
</organism>
<dbReference type="SUPFAM" id="SSF48179">
    <property type="entry name" value="6-phosphogluconate dehydrogenase C-terminal domain-like"/>
    <property type="match status" value="1"/>
</dbReference>
<evidence type="ECO:0000313" key="5">
    <source>
        <dbReference type="EMBL" id="PZV80260.1"/>
    </source>
</evidence>
<evidence type="ECO:0000259" key="3">
    <source>
        <dbReference type="Pfam" id="PF01232"/>
    </source>
</evidence>
<dbReference type="InterPro" id="IPR000669">
    <property type="entry name" value="Mannitol_DH"/>
</dbReference>
<reference evidence="5 6" key="1">
    <citation type="submission" date="2018-06" db="EMBL/GenBank/DDBJ databases">
        <title>Genomic Encyclopedia of Archaeal and Bacterial Type Strains, Phase II (KMG-II): from individual species to whole genera.</title>
        <authorList>
            <person name="Goeker M."/>
        </authorList>
    </citation>
    <scope>NUCLEOTIDE SEQUENCE [LARGE SCALE GENOMIC DNA]</scope>
    <source>
        <strain evidence="5 6">T4</strain>
    </source>
</reference>
<dbReference type="NCBIfam" id="NF002969">
    <property type="entry name" value="PRK03643.1"/>
    <property type="match status" value="1"/>
</dbReference>
<dbReference type="InterPro" id="IPR013131">
    <property type="entry name" value="Mannitol_DH_N"/>
</dbReference>
<dbReference type="EMBL" id="QKTX01000012">
    <property type="protein sequence ID" value="PZV80260.1"/>
    <property type="molecule type" value="Genomic_DNA"/>
</dbReference>
<keyword evidence="6" id="KW-1185">Reference proteome</keyword>
<keyword evidence="1" id="KW-0560">Oxidoreductase</keyword>
<dbReference type="InterPro" id="IPR013328">
    <property type="entry name" value="6PGD_dom2"/>
</dbReference>
<evidence type="ECO:0000313" key="6">
    <source>
        <dbReference type="Proteomes" id="UP000248917"/>
    </source>
</evidence>
<accession>A0A326RQ43</accession>
<dbReference type="PRINTS" id="PR00084">
    <property type="entry name" value="MTLDHDRGNASE"/>
</dbReference>
<gene>
    <name evidence="5" type="ORF">CLV31_11225</name>
</gene>
<dbReference type="Pfam" id="PF01232">
    <property type="entry name" value="Mannitol_dh"/>
    <property type="match status" value="1"/>
</dbReference>
<dbReference type="GO" id="GO:0019592">
    <property type="term" value="P:mannitol catabolic process"/>
    <property type="evidence" value="ECO:0007669"/>
    <property type="project" value="TreeGrafter"/>
</dbReference>
<dbReference type="PANTHER" id="PTHR30524:SF0">
    <property type="entry name" value="ALTRONATE OXIDOREDUCTASE-RELATED"/>
    <property type="match status" value="1"/>
</dbReference>